<keyword evidence="2" id="KW-1185">Reference proteome</keyword>
<sequence>MVVYWEPGTDYNYGDIVEFEGNRYKIIQPHRSQGDWTPPMTPALWGAIPREEWDNEGQQAAYQQPQSQPGYSGDKGSGYHNSDVPAPPNYADHPDQTVQIPHEESQKKWWDLDDKRKHELEIGGGLLAGIAAIGAGYYAYHEHNKSDDDKKALTWSFQSWLKDAERRTNVFREQGPQGPTTWVLTQGHTIPAGALIGGTDAHGNPIYIARAFIEGGLQIGKASPTFKKGAAIGFQCEMIELPTYEILLGDANAVHWVPASGPFSPGALRPVEGGQDDKNVPLYISQAEYHGGVHPGKCSPNLGGAWIAFGGEEHEVKEYRVLCYN</sequence>
<name>A0ACB8TFJ0_9AGAM</name>
<reference evidence="1" key="1">
    <citation type="submission" date="2021-03" db="EMBL/GenBank/DDBJ databases">
        <authorList>
            <consortium name="DOE Joint Genome Institute"/>
            <person name="Ahrendt S."/>
            <person name="Looney B.P."/>
            <person name="Miyauchi S."/>
            <person name="Morin E."/>
            <person name="Drula E."/>
            <person name="Courty P.E."/>
            <person name="Chicoki N."/>
            <person name="Fauchery L."/>
            <person name="Kohler A."/>
            <person name="Kuo A."/>
            <person name="Labutti K."/>
            <person name="Pangilinan J."/>
            <person name="Lipzen A."/>
            <person name="Riley R."/>
            <person name="Andreopoulos W."/>
            <person name="He G."/>
            <person name="Johnson J."/>
            <person name="Barry K.W."/>
            <person name="Grigoriev I.V."/>
            <person name="Nagy L."/>
            <person name="Hibbett D."/>
            <person name="Henrissat B."/>
            <person name="Matheny P.B."/>
            <person name="Labbe J."/>
            <person name="Martin F."/>
        </authorList>
    </citation>
    <scope>NUCLEOTIDE SEQUENCE</scope>
    <source>
        <strain evidence="1">HHB10654</strain>
    </source>
</reference>
<proteinExistence type="predicted"/>
<protein>
    <submittedName>
        <fullName evidence="1">Uncharacterized protein</fullName>
    </submittedName>
</protein>
<reference evidence="1" key="2">
    <citation type="journal article" date="2022" name="New Phytol.">
        <title>Evolutionary transition to the ectomycorrhizal habit in the genomes of a hyperdiverse lineage of mushroom-forming fungi.</title>
        <authorList>
            <person name="Looney B."/>
            <person name="Miyauchi S."/>
            <person name="Morin E."/>
            <person name="Drula E."/>
            <person name="Courty P.E."/>
            <person name="Kohler A."/>
            <person name="Kuo A."/>
            <person name="LaButti K."/>
            <person name="Pangilinan J."/>
            <person name="Lipzen A."/>
            <person name="Riley R."/>
            <person name="Andreopoulos W."/>
            <person name="He G."/>
            <person name="Johnson J."/>
            <person name="Nolan M."/>
            <person name="Tritt A."/>
            <person name="Barry K.W."/>
            <person name="Grigoriev I.V."/>
            <person name="Nagy L.G."/>
            <person name="Hibbett D."/>
            <person name="Henrissat B."/>
            <person name="Matheny P.B."/>
            <person name="Labbe J."/>
            <person name="Martin F.M."/>
        </authorList>
    </citation>
    <scope>NUCLEOTIDE SEQUENCE</scope>
    <source>
        <strain evidence="1">HHB10654</strain>
    </source>
</reference>
<accession>A0ACB8TFJ0</accession>
<comment type="caution">
    <text evidence="1">The sequence shown here is derived from an EMBL/GenBank/DDBJ whole genome shotgun (WGS) entry which is preliminary data.</text>
</comment>
<gene>
    <name evidence="1" type="ORF">BV25DRAFT_1911842</name>
</gene>
<organism evidence="1 2">
    <name type="scientific">Artomyces pyxidatus</name>
    <dbReference type="NCBI Taxonomy" id="48021"/>
    <lineage>
        <taxon>Eukaryota</taxon>
        <taxon>Fungi</taxon>
        <taxon>Dikarya</taxon>
        <taxon>Basidiomycota</taxon>
        <taxon>Agaricomycotina</taxon>
        <taxon>Agaricomycetes</taxon>
        <taxon>Russulales</taxon>
        <taxon>Auriscalpiaceae</taxon>
        <taxon>Artomyces</taxon>
    </lineage>
</organism>
<evidence type="ECO:0000313" key="2">
    <source>
        <dbReference type="Proteomes" id="UP000814140"/>
    </source>
</evidence>
<dbReference type="Proteomes" id="UP000814140">
    <property type="component" value="Unassembled WGS sequence"/>
</dbReference>
<evidence type="ECO:0000313" key="1">
    <source>
        <dbReference type="EMBL" id="KAI0067170.1"/>
    </source>
</evidence>
<dbReference type="EMBL" id="MU277190">
    <property type="protein sequence ID" value="KAI0067170.1"/>
    <property type="molecule type" value="Genomic_DNA"/>
</dbReference>